<organism evidence="1 2">
    <name type="scientific">Trichogramma kaykai</name>
    <dbReference type="NCBI Taxonomy" id="54128"/>
    <lineage>
        <taxon>Eukaryota</taxon>
        <taxon>Metazoa</taxon>
        <taxon>Ecdysozoa</taxon>
        <taxon>Arthropoda</taxon>
        <taxon>Hexapoda</taxon>
        <taxon>Insecta</taxon>
        <taxon>Pterygota</taxon>
        <taxon>Neoptera</taxon>
        <taxon>Endopterygota</taxon>
        <taxon>Hymenoptera</taxon>
        <taxon>Apocrita</taxon>
        <taxon>Proctotrupomorpha</taxon>
        <taxon>Chalcidoidea</taxon>
        <taxon>Trichogrammatidae</taxon>
        <taxon>Trichogramma</taxon>
    </lineage>
</organism>
<reference evidence="1 2" key="1">
    <citation type="journal article" date="2024" name="bioRxiv">
        <title>A reference genome for Trichogramma kaykai: A tiny desert-dwelling parasitoid wasp with competing sex-ratio distorters.</title>
        <authorList>
            <person name="Culotta J."/>
            <person name="Lindsey A.R."/>
        </authorList>
    </citation>
    <scope>NUCLEOTIDE SEQUENCE [LARGE SCALE GENOMIC DNA]</scope>
    <source>
        <strain evidence="1 2">KSX58</strain>
    </source>
</reference>
<dbReference type="Proteomes" id="UP001627154">
    <property type="component" value="Unassembled WGS sequence"/>
</dbReference>
<gene>
    <name evidence="1" type="ORF">TKK_014210</name>
</gene>
<comment type="caution">
    <text evidence="1">The sequence shown here is derived from an EMBL/GenBank/DDBJ whole genome shotgun (WGS) entry which is preliminary data.</text>
</comment>
<evidence type="ECO:0000313" key="2">
    <source>
        <dbReference type="Proteomes" id="UP001627154"/>
    </source>
</evidence>
<sequence length="86" mass="9538">MLDGDRTVGAAGHWACVGGRRRAAGLAGWTAGGASQIATRVEKKMKEKCRKKSVGKVIVCTDFNNEGDIDEEDNMYKDKTKSWWCW</sequence>
<keyword evidence="2" id="KW-1185">Reference proteome</keyword>
<name>A0ABD2WD61_9HYME</name>
<dbReference type="AlphaFoldDB" id="A0ABD2WD61"/>
<proteinExistence type="predicted"/>
<dbReference type="EMBL" id="JBJJXI010000113">
    <property type="protein sequence ID" value="KAL3390950.1"/>
    <property type="molecule type" value="Genomic_DNA"/>
</dbReference>
<accession>A0ABD2WD61</accession>
<evidence type="ECO:0000313" key="1">
    <source>
        <dbReference type="EMBL" id="KAL3390950.1"/>
    </source>
</evidence>
<protein>
    <submittedName>
        <fullName evidence="1">Uncharacterized protein</fullName>
    </submittedName>
</protein>